<sequence length="623" mass="67422">MYIVRLFFPAVANADVESATILLVLPFTPAELFAPTAEILAEPIIGQMALTGTGSFDIILDMLKYIVDHCLPIQNILAAHTGYGVAMPGSMMPYNPSSPMYNEAFKGSAVAFLPLAWSGEDNPAGFASYLPGFSQSPFGAGSGSASSGASSCSSSSPGNHSSTSPYTPTSFRGPATSPFHTLPFATSPFFSRSHGARTLPTSPMLNLALLVNPHYTLTSLTFTPTSPQYSPQSCPSALHHNDTHLLAHPSVPPPLNIPLLVHLSALHLHNAHQHLLQKDLQYHPSTSHTHCKSLNRSFSTSVLSRSALPRNVLAHGQSRLTITAGCQSGDQERICRHWKILEIARFLIKPTTPSLQTEFNQGSSLVLDIGPSQDRPLGPSMAILKPSSSSHLQMCLSSSVIMACSQSMKEVNPQNSTSFITPKSKKSSIETFKIDAWSAQMLPTFPPDVHVRSNITVQDEQQESFSTRKNALFSSPKVHSTPKLNIQKSQMWKDEITLALEELGILTTEGDDGQLKMAYCSETPPWPTVNSSTQDSSASGAFSSGRRVPPSLNLPPIDTHFKALGSIQNLIAENTNSHAIMRNFIVPHPDGTPLTMAVPQPMTYSSPNVFHPPGYIQNQQQQQ</sequence>
<comment type="caution">
    <text evidence="2">The sequence shown here is derived from an EMBL/GenBank/DDBJ whole genome shotgun (WGS) entry which is preliminary data.</text>
</comment>
<feature type="region of interest" description="Disordered" evidence="1">
    <location>
        <begin position="149"/>
        <end position="172"/>
    </location>
</feature>
<evidence type="ECO:0000313" key="3">
    <source>
        <dbReference type="Proteomes" id="UP000886523"/>
    </source>
</evidence>
<reference evidence="2" key="1">
    <citation type="journal article" date="2020" name="Nat. Commun.">
        <title>Large-scale genome sequencing of mycorrhizal fungi provides insights into the early evolution of symbiotic traits.</title>
        <authorList>
            <person name="Miyauchi S."/>
            <person name="Kiss E."/>
            <person name="Kuo A."/>
            <person name="Drula E."/>
            <person name="Kohler A."/>
            <person name="Sanchez-Garcia M."/>
            <person name="Morin E."/>
            <person name="Andreopoulos B."/>
            <person name="Barry K.W."/>
            <person name="Bonito G."/>
            <person name="Buee M."/>
            <person name="Carver A."/>
            <person name="Chen C."/>
            <person name="Cichocki N."/>
            <person name="Clum A."/>
            <person name="Culley D."/>
            <person name="Crous P.W."/>
            <person name="Fauchery L."/>
            <person name="Girlanda M."/>
            <person name="Hayes R.D."/>
            <person name="Keri Z."/>
            <person name="LaButti K."/>
            <person name="Lipzen A."/>
            <person name="Lombard V."/>
            <person name="Magnuson J."/>
            <person name="Maillard F."/>
            <person name="Murat C."/>
            <person name="Nolan M."/>
            <person name="Ohm R.A."/>
            <person name="Pangilinan J."/>
            <person name="Pereira M.F."/>
            <person name="Perotto S."/>
            <person name="Peter M."/>
            <person name="Pfister S."/>
            <person name="Riley R."/>
            <person name="Sitrit Y."/>
            <person name="Stielow J.B."/>
            <person name="Szollosi G."/>
            <person name="Zifcakova L."/>
            <person name="Stursova M."/>
            <person name="Spatafora J.W."/>
            <person name="Tedersoo L."/>
            <person name="Vaario L.M."/>
            <person name="Yamada A."/>
            <person name="Yan M."/>
            <person name="Wang P."/>
            <person name="Xu J."/>
            <person name="Bruns T."/>
            <person name="Baldrian P."/>
            <person name="Vilgalys R."/>
            <person name="Dunand C."/>
            <person name="Henrissat B."/>
            <person name="Grigoriev I.V."/>
            <person name="Hibbett D."/>
            <person name="Nagy L.G."/>
            <person name="Martin F.M."/>
        </authorList>
    </citation>
    <scope>NUCLEOTIDE SEQUENCE</scope>
    <source>
        <strain evidence="2">UP504</strain>
    </source>
</reference>
<gene>
    <name evidence="2" type="ORF">BS47DRAFT_1442283</name>
</gene>
<keyword evidence="3" id="KW-1185">Reference proteome</keyword>
<protein>
    <submittedName>
        <fullName evidence="2">Uncharacterized protein</fullName>
    </submittedName>
</protein>
<organism evidence="2 3">
    <name type="scientific">Hydnum rufescens UP504</name>
    <dbReference type="NCBI Taxonomy" id="1448309"/>
    <lineage>
        <taxon>Eukaryota</taxon>
        <taxon>Fungi</taxon>
        <taxon>Dikarya</taxon>
        <taxon>Basidiomycota</taxon>
        <taxon>Agaricomycotina</taxon>
        <taxon>Agaricomycetes</taxon>
        <taxon>Cantharellales</taxon>
        <taxon>Hydnaceae</taxon>
        <taxon>Hydnum</taxon>
    </lineage>
</organism>
<dbReference type="EMBL" id="MU128941">
    <property type="protein sequence ID" value="KAF9516224.1"/>
    <property type="molecule type" value="Genomic_DNA"/>
</dbReference>
<evidence type="ECO:0000256" key="1">
    <source>
        <dbReference type="SAM" id="MobiDB-lite"/>
    </source>
</evidence>
<feature type="compositionally biased region" description="Low complexity" evidence="1">
    <location>
        <begin position="531"/>
        <end position="545"/>
    </location>
</feature>
<dbReference type="Proteomes" id="UP000886523">
    <property type="component" value="Unassembled WGS sequence"/>
</dbReference>
<name>A0A9P6B2E1_9AGAM</name>
<dbReference type="OrthoDB" id="5599182at2759"/>
<feature type="region of interest" description="Disordered" evidence="1">
    <location>
        <begin position="526"/>
        <end position="550"/>
    </location>
</feature>
<proteinExistence type="predicted"/>
<dbReference type="AlphaFoldDB" id="A0A9P6B2E1"/>
<feature type="compositionally biased region" description="Low complexity" evidence="1">
    <location>
        <begin position="149"/>
        <end position="165"/>
    </location>
</feature>
<accession>A0A9P6B2E1</accession>
<evidence type="ECO:0000313" key="2">
    <source>
        <dbReference type="EMBL" id="KAF9516224.1"/>
    </source>
</evidence>